<keyword evidence="2" id="KW-0694">RNA-binding</keyword>
<evidence type="ECO:0000259" key="3">
    <source>
        <dbReference type="SMART" id="SM00849"/>
    </source>
</evidence>
<dbReference type="GeneID" id="64819185"/>
<dbReference type="InterPro" id="IPR001279">
    <property type="entry name" value="Metallo-B-lactamas"/>
</dbReference>
<dbReference type="Gene3D" id="3.40.50.10710">
    <property type="entry name" value="Metallo-hydrolase/oxidoreductase"/>
    <property type="match status" value="1"/>
</dbReference>
<evidence type="ECO:0000313" key="4">
    <source>
        <dbReference type="EMBL" id="QUH22339.1"/>
    </source>
</evidence>
<dbReference type="PANTHER" id="PTHR43694">
    <property type="entry name" value="RIBONUCLEASE J"/>
    <property type="match status" value="1"/>
</dbReference>
<dbReference type="Pfam" id="PF07521">
    <property type="entry name" value="RMMBL"/>
    <property type="match status" value="1"/>
</dbReference>
<evidence type="ECO:0000256" key="1">
    <source>
        <dbReference type="ARBA" id="ARBA00022839"/>
    </source>
</evidence>
<organism evidence="4 5">
    <name type="scientific">Methanobacterium alkalithermotolerans</name>
    <dbReference type="NCBI Taxonomy" id="2731220"/>
    <lineage>
        <taxon>Archaea</taxon>
        <taxon>Methanobacteriati</taxon>
        <taxon>Methanobacteriota</taxon>
        <taxon>Methanomada group</taxon>
        <taxon>Methanobacteria</taxon>
        <taxon>Methanobacteriales</taxon>
        <taxon>Methanobacteriaceae</taxon>
        <taxon>Methanobacterium</taxon>
    </lineage>
</organism>
<dbReference type="PANTHER" id="PTHR43694:SF1">
    <property type="entry name" value="RIBONUCLEASE J"/>
    <property type="match status" value="1"/>
</dbReference>
<dbReference type="InterPro" id="IPR011108">
    <property type="entry name" value="RMMBL"/>
</dbReference>
<reference evidence="4" key="1">
    <citation type="submission" date="2020-07" db="EMBL/GenBank/DDBJ databases">
        <title>Methanobacterium. sp. MethCan genome.</title>
        <authorList>
            <person name="Postec A."/>
            <person name="Quemeneur M."/>
        </authorList>
    </citation>
    <scope>NUCLEOTIDE SEQUENCE</scope>
    <source>
        <strain evidence="4">MethCAN</strain>
    </source>
</reference>
<dbReference type="GO" id="GO:0003723">
    <property type="term" value="F:RNA binding"/>
    <property type="evidence" value="ECO:0007669"/>
    <property type="project" value="UniProtKB-KW"/>
</dbReference>
<dbReference type="SMART" id="SM00849">
    <property type="entry name" value="Lactamase_B"/>
    <property type="match status" value="1"/>
</dbReference>
<dbReference type="Gene3D" id="3.60.15.10">
    <property type="entry name" value="Ribonuclease Z/Hydroxyacylglutathione hydrolase-like"/>
    <property type="match status" value="1"/>
</dbReference>
<proteinExistence type="predicted"/>
<evidence type="ECO:0000256" key="2">
    <source>
        <dbReference type="ARBA" id="ARBA00022884"/>
    </source>
</evidence>
<sequence>MTKFKFYGGVDEIGGNKVQLISQENSIFFDFGKSFNREGEFFSEFLQPRKFNGIMDLVEFGLLPPVKGIYREDYLKKAGLQHTPQPSIQGILISHAHLDHMGYLHHIREDIPFYMTRDSHRIIRALEMTGIAGFNNYTTYQPDFLLLPKKRLNKNSKTTHKRADARDGIKKPRPIEIMEPYQEYELGDLKITSAPVDHSLPGSCAFMSDDGEEAVLYTGDFRFHGLRERETLKMIKEAKKFTPTTIITEGTRIDRDHNRTEADIKLKAADKALSHDGLLIVNYPLRDLDRFYTFYQVAKESDRTMVVNTKQAFLLNEFGGDGYPGLKDVAVYVPRRGWGLLGGESQVCMEDEWIYSCELGEEYLDSDYKGWEKDYINWDNNVNYQDLQEKPEDYIFQCDYFEFKELIDIKPENAIYIKSKTEPFNDEMEIDARREKNWLEHFNIQIETGYHASGHAHGVEILEMIQEIAPEKVYPIHTRHKEKFQVLEDDGIKVVDPEQNK</sequence>
<keyword evidence="1" id="KW-0378">Hydrolase</keyword>
<dbReference type="InterPro" id="IPR036866">
    <property type="entry name" value="RibonucZ/Hydroxyglut_hydro"/>
</dbReference>
<dbReference type="OrthoDB" id="40950at2157"/>
<evidence type="ECO:0000313" key="5">
    <source>
        <dbReference type="Proteomes" id="UP000681041"/>
    </source>
</evidence>
<dbReference type="GO" id="GO:0004540">
    <property type="term" value="F:RNA nuclease activity"/>
    <property type="evidence" value="ECO:0007669"/>
    <property type="project" value="UniProtKB-ARBA"/>
</dbReference>
<dbReference type="InterPro" id="IPR042173">
    <property type="entry name" value="RNase_J_2"/>
</dbReference>
<name>A0A8T8K366_9EURY</name>
<keyword evidence="5" id="KW-1185">Reference proteome</keyword>
<dbReference type="RefSeq" id="WP_211533283.1">
    <property type="nucleotide sequence ID" value="NZ_CP058560.1"/>
</dbReference>
<keyword evidence="1" id="KW-0269">Exonuclease</keyword>
<protein>
    <submittedName>
        <fullName evidence="4">MBL fold metallo-hydrolase</fullName>
    </submittedName>
</protein>
<dbReference type="KEGG" id="meme:HYG87_00435"/>
<gene>
    <name evidence="4" type="ORF">HYG87_00435</name>
</gene>
<dbReference type="Proteomes" id="UP000681041">
    <property type="component" value="Chromosome"/>
</dbReference>
<dbReference type="GO" id="GO:0004527">
    <property type="term" value="F:exonuclease activity"/>
    <property type="evidence" value="ECO:0007669"/>
    <property type="project" value="UniProtKB-KW"/>
</dbReference>
<feature type="domain" description="Metallo-beta-lactamase" evidence="3">
    <location>
        <begin position="14"/>
        <end position="250"/>
    </location>
</feature>
<dbReference type="AlphaFoldDB" id="A0A8T8K366"/>
<dbReference type="EMBL" id="CP058560">
    <property type="protein sequence ID" value="QUH22339.1"/>
    <property type="molecule type" value="Genomic_DNA"/>
</dbReference>
<dbReference type="Pfam" id="PF00753">
    <property type="entry name" value="Lactamase_B"/>
    <property type="match status" value="1"/>
</dbReference>
<dbReference type="CDD" id="cd07732">
    <property type="entry name" value="metallo-hydrolase-like_MBL-fold"/>
    <property type="match status" value="1"/>
</dbReference>
<keyword evidence="1" id="KW-0540">Nuclease</keyword>
<dbReference type="SUPFAM" id="SSF56281">
    <property type="entry name" value="Metallo-hydrolase/oxidoreductase"/>
    <property type="match status" value="1"/>
</dbReference>
<accession>A0A8T8K366</accession>